<evidence type="ECO:0000313" key="3">
    <source>
        <dbReference type="EMBL" id="AXE39957.1"/>
    </source>
</evidence>
<evidence type="ECO:0000313" key="4">
    <source>
        <dbReference type="Proteomes" id="UP000251995"/>
    </source>
</evidence>
<feature type="region of interest" description="Disordered" evidence="1">
    <location>
        <begin position="25"/>
        <end position="81"/>
    </location>
</feature>
<name>A0A344UXF9_9ACTN</name>
<dbReference type="RefSeq" id="WP_147243231.1">
    <property type="nucleotide sequence ID" value="NZ_CP025198.1"/>
</dbReference>
<feature type="compositionally biased region" description="Basic and acidic residues" evidence="1">
    <location>
        <begin position="29"/>
        <end position="43"/>
    </location>
</feature>
<organism evidence="3 4">
    <name type="scientific">Acidipropionibacterium virtanenii</name>
    <dbReference type="NCBI Taxonomy" id="2057246"/>
    <lineage>
        <taxon>Bacteria</taxon>
        <taxon>Bacillati</taxon>
        <taxon>Actinomycetota</taxon>
        <taxon>Actinomycetes</taxon>
        <taxon>Propionibacteriales</taxon>
        <taxon>Propionibacteriaceae</taxon>
        <taxon>Acidipropionibacterium</taxon>
    </lineage>
</organism>
<gene>
    <name evidence="3" type="ORF">JS278_02822</name>
</gene>
<dbReference type="Proteomes" id="UP000251995">
    <property type="component" value="Chromosome"/>
</dbReference>
<accession>A0A344UXF9</accession>
<feature type="transmembrane region" description="Helical" evidence="2">
    <location>
        <begin position="6"/>
        <end position="22"/>
    </location>
</feature>
<keyword evidence="2" id="KW-1133">Transmembrane helix</keyword>
<dbReference type="EMBL" id="CP025198">
    <property type="protein sequence ID" value="AXE39957.1"/>
    <property type="molecule type" value="Genomic_DNA"/>
</dbReference>
<sequence>MSRNTIVAVAAALLAGGLIIALKRRPEKRRSDADLGDLRDLQKRKPSGGRRTRRNDPYADGHATPAGGDARPKTAPDYFKA</sequence>
<evidence type="ECO:0000256" key="1">
    <source>
        <dbReference type="SAM" id="MobiDB-lite"/>
    </source>
</evidence>
<keyword evidence="2" id="KW-0812">Transmembrane</keyword>
<evidence type="ECO:0000256" key="2">
    <source>
        <dbReference type="SAM" id="Phobius"/>
    </source>
</evidence>
<feature type="compositionally biased region" description="Basic residues" evidence="1">
    <location>
        <begin position="44"/>
        <end position="53"/>
    </location>
</feature>
<reference evidence="3 4" key="1">
    <citation type="submission" date="2017-12" db="EMBL/GenBank/DDBJ databases">
        <title>The whole genome sequence of the Acidipropionibacterium virtanenii sp. nov. type strain JS278.</title>
        <authorList>
            <person name="Laine P."/>
            <person name="Deptula P."/>
            <person name="Varmanen P."/>
            <person name="Auvinen P."/>
        </authorList>
    </citation>
    <scope>NUCLEOTIDE SEQUENCE [LARGE SCALE GENOMIC DNA]</scope>
    <source>
        <strain evidence="3 4">JS278</strain>
    </source>
</reference>
<dbReference type="OrthoDB" id="3711934at2"/>
<keyword evidence="4" id="KW-1185">Reference proteome</keyword>
<dbReference type="AlphaFoldDB" id="A0A344UXF9"/>
<dbReference type="KEGG" id="acij:JS278_02822"/>
<proteinExistence type="predicted"/>
<protein>
    <submittedName>
        <fullName evidence="3">Uncharacterized protein</fullName>
    </submittedName>
</protein>
<feature type="compositionally biased region" description="Basic and acidic residues" evidence="1">
    <location>
        <begin position="70"/>
        <end position="81"/>
    </location>
</feature>
<keyword evidence="2" id="KW-0472">Membrane</keyword>